<organism evidence="1 2">
    <name type="scientific">Rickenella mellea</name>
    <dbReference type="NCBI Taxonomy" id="50990"/>
    <lineage>
        <taxon>Eukaryota</taxon>
        <taxon>Fungi</taxon>
        <taxon>Dikarya</taxon>
        <taxon>Basidiomycota</taxon>
        <taxon>Agaricomycotina</taxon>
        <taxon>Agaricomycetes</taxon>
        <taxon>Hymenochaetales</taxon>
        <taxon>Rickenellaceae</taxon>
        <taxon>Rickenella</taxon>
    </lineage>
</organism>
<accession>A0A4Y7PFU4</accession>
<proteinExistence type="predicted"/>
<evidence type="ECO:0000313" key="2">
    <source>
        <dbReference type="Proteomes" id="UP000294933"/>
    </source>
</evidence>
<dbReference type="EMBL" id="ML170430">
    <property type="protein sequence ID" value="TDL13928.1"/>
    <property type="molecule type" value="Genomic_DNA"/>
</dbReference>
<dbReference type="VEuPathDB" id="FungiDB:BD410DRAFT_797432"/>
<name>A0A4Y7PFU4_9AGAM</name>
<keyword evidence="2" id="KW-1185">Reference proteome</keyword>
<evidence type="ECO:0000313" key="1">
    <source>
        <dbReference type="EMBL" id="TDL13928.1"/>
    </source>
</evidence>
<sequence>MPFLWTAIYQAIFRGSFFSYPSINPALRIYMHARIPFVASRFVVTGHRYRHRHRGSALIFAEEESLFMPRTTHPMSAMNDPFVASRRTLAPATQIFGFRHSVSHPLPGGRRFPFPLLCYLTSIFNKKRLSSVFIFISDLPLSLISYLRVSIAAILPSRTISDTICFLLQPPACCCFDSPYPLLLTNPYLLTHSSCAWERWSCI</sequence>
<gene>
    <name evidence="1" type="ORF">BD410DRAFT_797432</name>
</gene>
<dbReference type="Proteomes" id="UP000294933">
    <property type="component" value="Unassembled WGS sequence"/>
</dbReference>
<dbReference type="AlphaFoldDB" id="A0A4Y7PFU4"/>
<feature type="non-terminal residue" evidence="1">
    <location>
        <position position="203"/>
    </location>
</feature>
<reference evidence="1 2" key="1">
    <citation type="submission" date="2018-06" db="EMBL/GenBank/DDBJ databases">
        <title>A transcriptomic atlas of mushroom development highlights an independent origin of complex multicellularity.</title>
        <authorList>
            <consortium name="DOE Joint Genome Institute"/>
            <person name="Krizsan K."/>
            <person name="Almasi E."/>
            <person name="Merenyi Z."/>
            <person name="Sahu N."/>
            <person name="Viragh M."/>
            <person name="Koszo T."/>
            <person name="Mondo S."/>
            <person name="Kiss B."/>
            <person name="Balint B."/>
            <person name="Kues U."/>
            <person name="Barry K."/>
            <person name="Hegedus J.C."/>
            <person name="Henrissat B."/>
            <person name="Johnson J."/>
            <person name="Lipzen A."/>
            <person name="Ohm R."/>
            <person name="Nagy I."/>
            <person name="Pangilinan J."/>
            <person name="Yan J."/>
            <person name="Xiong Y."/>
            <person name="Grigoriev I.V."/>
            <person name="Hibbett D.S."/>
            <person name="Nagy L.G."/>
        </authorList>
    </citation>
    <scope>NUCLEOTIDE SEQUENCE [LARGE SCALE GENOMIC DNA]</scope>
    <source>
        <strain evidence="1 2">SZMC22713</strain>
    </source>
</reference>
<protein>
    <submittedName>
        <fullName evidence="1">Uncharacterized protein</fullName>
    </submittedName>
</protein>